<feature type="domain" description="BPL/LPL catalytic" evidence="8">
    <location>
        <begin position="55"/>
        <end position="242"/>
    </location>
</feature>
<dbReference type="FunFam" id="3.30.930.10:FF:000020">
    <property type="entry name" value="Octanoyltransferase"/>
    <property type="match status" value="1"/>
</dbReference>
<comment type="caution">
    <text evidence="9">The sequence shown here is derived from an EMBL/GenBank/DDBJ whole genome shotgun (WGS) entry which is preliminary data.</text>
</comment>
<feature type="binding site" evidence="6">
    <location>
        <begin position="173"/>
        <end position="175"/>
    </location>
    <ligand>
        <name>substrate</name>
    </ligand>
</feature>
<evidence type="ECO:0000256" key="5">
    <source>
        <dbReference type="ARBA" id="ARBA00024732"/>
    </source>
</evidence>
<dbReference type="InterPro" id="IPR004143">
    <property type="entry name" value="BPL_LPL_catalytic"/>
</dbReference>
<dbReference type="PANTHER" id="PTHR10993:SF7">
    <property type="entry name" value="LIPOYLTRANSFERASE 2, MITOCHONDRIAL-RELATED"/>
    <property type="match status" value="1"/>
</dbReference>
<dbReference type="NCBIfam" id="NF010923">
    <property type="entry name" value="PRK14343.1"/>
    <property type="match status" value="1"/>
</dbReference>
<gene>
    <name evidence="6" type="primary">lipB</name>
    <name evidence="9" type="ORF">C7410_10370</name>
</gene>
<evidence type="ECO:0000256" key="1">
    <source>
        <dbReference type="ARBA" id="ARBA00004821"/>
    </source>
</evidence>
<dbReference type="InterPro" id="IPR000544">
    <property type="entry name" value="Octanoyltransferase"/>
</dbReference>
<feature type="binding site" evidence="6">
    <location>
        <begin position="186"/>
        <end position="188"/>
    </location>
    <ligand>
        <name>substrate</name>
    </ligand>
</feature>
<comment type="subcellular location">
    <subcellularLocation>
        <location evidence="6">Cytoplasm</location>
    </subcellularLocation>
</comment>
<evidence type="ECO:0000256" key="3">
    <source>
        <dbReference type="ARBA" id="ARBA00022679"/>
    </source>
</evidence>
<dbReference type="NCBIfam" id="NF010922">
    <property type="entry name" value="PRK14342.1"/>
    <property type="match status" value="1"/>
</dbReference>
<keyword evidence="2 6" id="KW-0963">Cytoplasm</keyword>
<evidence type="ECO:0000313" key="9">
    <source>
        <dbReference type="EMBL" id="PYE26154.1"/>
    </source>
</evidence>
<dbReference type="PROSITE" id="PS01313">
    <property type="entry name" value="LIPB"/>
    <property type="match status" value="1"/>
</dbReference>
<organism evidence="9 10">
    <name type="scientific">Paraburkholderia silvatlantica</name>
    <dbReference type="NCBI Taxonomy" id="321895"/>
    <lineage>
        <taxon>Bacteria</taxon>
        <taxon>Pseudomonadati</taxon>
        <taxon>Pseudomonadota</taxon>
        <taxon>Betaproteobacteria</taxon>
        <taxon>Burkholderiales</taxon>
        <taxon>Burkholderiaceae</taxon>
        <taxon>Paraburkholderia</taxon>
    </lineage>
</organism>
<comment type="catalytic activity">
    <reaction evidence="6">
        <text>octanoyl-[ACP] + L-lysyl-[protein] = N(6)-octanoyl-L-lysyl-[protein] + holo-[ACP] + H(+)</text>
        <dbReference type="Rhea" id="RHEA:17665"/>
        <dbReference type="Rhea" id="RHEA-COMP:9636"/>
        <dbReference type="Rhea" id="RHEA-COMP:9685"/>
        <dbReference type="Rhea" id="RHEA-COMP:9752"/>
        <dbReference type="Rhea" id="RHEA-COMP:9928"/>
        <dbReference type="ChEBI" id="CHEBI:15378"/>
        <dbReference type="ChEBI" id="CHEBI:29969"/>
        <dbReference type="ChEBI" id="CHEBI:64479"/>
        <dbReference type="ChEBI" id="CHEBI:78463"/>
        <dbReference type="ChEBI" id="CHEBI:78809"/>
        <dbReference type="EC" id="2.3.1.181"/>
    </reaction>
</comment>
<evidence type="ECO:0000259" key="8">
    <source>
        <dbReference type="PROSITE" id="PS51733"/>
    </source>
</evidence>
<evidence type="ECO:0000256" key="6">
    <source>
        <dbReference type="HAMAP-Rule" id="MF_00013"/>
    </source>
</evidence>
<dbReference type="GO" id="GO:0009249">
    <property type="term" value="P:protein lipoylation"/>
    <property type="evidence" value="ECO:0007669"/>
    <property type="project" value="InterPro"/>
</dbReference>
<feature type="binding site" evidence="6">
    <location>
        <begin position="95"/>
        <end position="102"/>
    </location>
    <ligand>
        <name>substrate</name>
    </ligand>
</feature>
<dbReference type="InterPro" id="IPR020605">
    <property type="entry name" value="Octanoyltransferase_CS"/>
</dbReference>
<proteinExistence type="inferred from homology"/>
<evidence type="ECO:0000256" key="7">
    <source>
        <dbReference type="SAM" id="MobiDB-lite"/>
    </source>
</evidence>
<comment type="miscellaneous">
    <text evidence="6">In the reaction, the free carboxyl group of octanoic acid is attached via an amide linkage to the epsilon-amino group of a specific lysine residue of lipoyl domains of lipoate-dependent enzymes.</text>
</comment>
<dbReference type="Gene3D" id="3.30.930.10">
    <property type="entry name" value="Bira Bifunctional Protein, Domain 2"/>
    <property type="match status" value="1"/>
</dbReference>
<dbReference type="GO" id="GO:0033819">
    <property type="term" value="F:lipoyl(octanoyl) transferase activity"/>
    <property type="evidence" value="ECO:0007669"/>
    <property type="project" value="UniProtKB-EC"/>
</dbReference>
<dbReference type="InterPro" id="IPR045864">
    <property type="entry name" value="aa-tRNA-synth_II/BPL/LPL"/>
</dbReference>
<dbReference type="UniPathway" id="UPA00538">
    <property type="reaction ID" value="UER00592"/>
</dbReference>
<name>A0A2V4U5I5_9BURK</name>
<feature type="site" description="Lowers pKa of active site Cys" evidence="6">
    <location>
        <position position="170"/>
    </location>
</feature>
<evidence type="ECO:0000256" key="2">
    <source>
        <dbReference type="ARBA" id="ARBA00022490"/>
    </source>
</evidence>
<dbReference type="CDD" id="cd16444">
    <property type="entry name" value="LipB"/>
    <property type="match status" value="1"/>
</dbReference>
<comment type="pathway">
    <text evidence="1 6">Protein modification; protein lipoylation via endogenous pathway; protein N(6)-(lipoyl)lysine from octanoyl-[acyl-carrier-protein]: step 1/2.</text>
</comment>
<feature type="active site" description="Acyl-thioester intermediate" evidence="6">
    <location>
        <position position="204"/>
    </location>
</feature>
<reference evidence="9 10" key="1">
    <citation type="submission" date="2018-06" db="EMBL/GenBank/DDBJ databases">
        <title>Genomic Encyclopedia of Type Strains, Phase IV (KMG-V): Genome sequencing to study the core and pangenomes of soil and plant-associated prokaryotes.</title>
        <authorList>
            <person name="Whitman W."/>
        </authorList>
    </citation>
    <scope>NUCLEOTIDE SEQUENCE [LARGE SCALE GENOMIC DNA]</scope>
    <source>
        <strain evidence="9 10">SRCL-318</strain>
    </source>
</reference>
<evidence type="ECO:0000313" key="10">
    <source>
        <dbReference type="Proteomes" id="UP000247772"/>
    </source>
</evidence>
<keyword evidence="4 6" id="KW-0012">Acyltransferase</keyword>
<accession>A0A2V4U5I5</accession>
<comment type="similarity">
    <text evidence="6">Belongs to the LipB family.</text>
</comment>
<dbReference type="Pfam" id="PF21948">
    <property type="entry name" value="LplA-B_cat"/>
    <property type="match status" value="1"/>
</dbReference>
<dbReference type="PANTHER" id="PTHR10993">
    <property type="entry name" value="OCTANOYLTRANSFERASE"/>
    <property type="match status" value="1"/>
</dbReference>
<dbReference type="GO" id="GO:0005737">
    <property type="term" value="C:cytoplasm"/>
    <property type="evidence" value="ECO:0007669"/>
    <property type="project" value="UniProtKB-SubCell"/>
</dbReference>
<keyword evidence="3 6" id="KW-0808">Transferase</keyword>
<dbReference type="AlphaFoldDB" id="A0A2V4U5I5"/>
<dbReference type="EC" id="2.3.1.181" evidence="6"/>
<dbReference type="NCBIfam" id="TIGR00214">
    <property type="entry name" value="lipB"/>
    <property type="match status" value="1"/>
</dbReference>
<dbReference type="SUPFAM" id="SSF55681">
    <property type="entry name" value="Class II aaRS and biotin synthetases"/>
    <property type="match status" value="1"/>
</dbReference>
<evidence type="ECO:0000256" key="4">
    <source>
        <dbReference type="ARBA" id="ARBA00023315"/>
    </source>
</evidence>
<dbReference type="OrthoDB" id="9787061at2"/>
<protein>
    <recommendedName>
        <fullName evidence="6">Octanoyltransferase</fullName>
        <ecNumber evidence="6">2.3.1.181</ecNumber>
    </recommendedName>
    <alternativeName>
        <fullName evidence="6">Lipoate-protein ligase B</fullName>
    </alternativeName>
    <alternativeName>
        <fullName evidence="6">Lipoyl/octanoyl transferase</fullName>
    </alternativeName>
    <alternativeName>
        <fullName evidence="6">Octanoyl-[acyl-carrier-protein]-protein N-octanoyltransferase</fullName>
    </alternativeName>
</protein>
<comment type="function">
    <text evidence="5 6">Catalyzes the transfer of endogenously produced octanoic acid from octanoyl-acyl-carrier-protein onto the lipoyl domains of lipoate-dependent enzymes. Lipoyl-ACP can also act as a substrate although octanoyl-ACP is likely to be the physiological substrate.</text>
</comment>
<dbReference type="PROSITE" id="PS51733">
    <property type="entry name" value="BPL_LPL_CATALYTIC"/>
    <property type="match status" value="1"/>
</dbReference>
<dbReference type="Proteomes" id="UP000247772">
    <property type="component" value="Unassembled WGS sequence"/>
</dbReference>
<feature type="region of interest" description="Disordered" evidence="7">
    <location>
        <begin position="284"/>
        <end position="303"/>
    </location>
</feature>
<dbReference type="EMBL" id="QJSQ01000003">
    <property type="protein sequence ID" value="PYE26154.1"/>
    <property type="molecule type" value="Genomic_DNA"/>
</dbReference>
<sequence>MCATPVSPSQIASDPGAAAVASQAASSPIVVRWRGNEAYQTSFDAMREFTAARDASTPDEIWLVEHPPVFTLGQAGKPEHLLVANSGIPLVQIDRGGQITYHGPGQVVAYLLLDLRRRKLMVRELVTLIEDAVIETLAAYNLAGERKAGAPGIYVPQDAGGASAAHTGAKVAALGLKISHGCSYHGVSLNVSMDLSPFLAINPCGYAGLETVDMATLGVQASWRDVAAALAARLEANLAAHAATLLTVAEAAAADPSAEAAGMNPAASAEMEAAAYAAAMDPAEAAVSGGQPPQPQAGVAPAA</sequence>
<dbReference type="HAMAP" id="MF_00013">
    <property type="entry name" value="LipB"/>
    <property type="match status" value="1"/>
</dbReference>